<protein>
    <submittedName>
        <fullName evidence="5">AraC family transcriptional regulator</fullName>
    </submittedName>
</protein>
<evidence type="ECO:0000313" key="5">
    <source>
        <dbReference type="EMBL" id="HJC64103.1"/>
    </source>
</evidence>
<keyword evidence="3" id="KW-0804">Transcription</keyword>
<evidence type="ECO:0000256" key="3">
    <source>
        <dbReference type="ARBA" id="ARBA00023163"/>
    </source>
</evidence>
<dbReference type="Pfam" id="PF12833">
    <property type="entry name" value="HTH_18"/>
    <property type="match status" value="1"/>
</dbReference>
<dbReference type="Gene3D" id="1.10.10.60">
    <property type="entry name" value="Homeodomain-like"/>
    <property type="match status" value="1"/>
</dbReference>
<dbReference type="PROSITE" id="PS01124">
    <property type="entry name" value="HTH_ARAC_FAMILY_2"/>
    <property type="match status" value="1"/>
</dbReference>
<organism evidence="5 6">
    <name type="scientific">Candidatus Blautia merdavium</name>
    <dbReference type="NCBI Taxonomy" id="2838494"/>
    <lineage>
        <taxon>Bacteria</taxon>
        <taxon>Bacillati</taxon>
        <taxon>Bacillota</taxon>
        <taxon>Clostridia</taxon>
        <taxon>Lachnospirales</taxon>
        <taxon>Lachnospiraceae</taxon>
        <taxon>Blautia</taxon>
    </lineage>
</organism>
<evidence type="ECO:0000256" key="2">
    <source>
        <dbReference type="ARBA" id="ARBA00023125"/>
    </source>
</evidence>
<reference evidence="5" key="1">
    <citation type="journal article" date="2021" name="PeerJ">
        <title>Extensive microbial diversity within the chicken gut microbiome revealed by metagenomics and culture.</title>
        <authorList>
            <person name="Gilroy R."/>
            <person name="Ravi A."/>
            <person name="Getino M."/>
            <person name="Pursley I."/>
            <person name="Horton D.L."/>
            <person name="Alikhan N.F."/>
            <person name="Baker D."/>
            <person name="Gharbi K."/>
            <person name="Hall N."/>
            <person name="Watson M."/>
            <person name="Adriaenssens E.M."/>
            <person name="Foster-Nyarko E."/>
            <person name="Jarju S."/>
            <person name="Secka A."/>
            <person name="Antonio M."/>
            <person name="Oren A."/>
            <person name="Chaudhuri R.R."/>
            <person name="La Ragione R."/>
            <person name="Hildebrand F."/>
            <person name="Pallen M.J."/>
        </authorList>
    </citation>
    <scope>NUCLEOTIDE SEQUENCE</scope>
    <source>
        <strain evidence="5">ChiBcec2-3848</strain>
    </source>
</reference>
<keyword evidence="2" id="KW-0238">DNA-binding</keyword>
<dbReference type="EMBL" id="DWVZ01000147">
    <property type="protein sequence ID" value="HJC64103.1"/>
    <property type="molecule type" value="Genomic_DNA"/>
</dbReference>
<comment type="caution">
    <text evidence="5">The sequence shown here is derived from an EMBL/GenBank/DDBJ whole genome shotgun (WGS) entry which is preliminary data.</text>
</comment>
<dbReference type="PANTHER" id="PTHR43280:SF34">
    <property type="entry name" value="ARAC-FAMILY TRANSCRIPTIONAL REGULATOR"/>
    <property type="match status" value="1"/>
</dbReference>
<dbReference type="AlphaFoldDB" id="A0A9D2PPM7"/>
<dbReference type="GO" id="GO:0003700">
    <property type="term" value="F:DNA-binding transcription factor activity"/>
    <property type="evidence" value="ECO:0007669"/>
    <property type="project" value="InterPro"/>
</dbReference>
<evidence type="ECO:0000259" key="4">
    <source>
        <dbReference type="PROSITE" id="PS01124"/>
    </source>
</evidence>
<dbReference type="PANTHER" id="PTHR43280">
    <property type="entry name" value="ARAC-FAMILY TRANSCRIPTIONAL REGULATOR"/>
    <property type="match status" value="1"/>
</dbReference>
<feature type="domain" description="HTH araC/xylS-type" evidence="4">
    <location>
        <begin position="299"/>
        <end position="397"/>
    </location>
</feature>
<keyword evidence="1" id="KW-0805">Transcription regulation</keyword>
<dbReference type="InterPro" id="IPR018060">
    <property type="entry name" value="HTH_AraC"/>
</dbReference>
<proteinExistence type="predicted"/>
<name>A0A9D2PPM7_9FIRM</name>
<accession>A0A9D2PPM7</accession>
<reference evidence="5" key="2">
    <citation type="submission" date="2021-04" db="EMBL/GenBank/DDBJ databases">
        <authorList>
            <person name="Gilroy R."/>
        </authorList>
    </citation>
    <scope>NUCLEOTIDE SEQUENCE</scope>
    <source>
        <strain evidence="5">ChiBcec2-3848</strain>
    </source>
</reference>
<dbReference type="SMART" id="SM00342">
    <property type="entry name" value="HTH_ARAC"/>
    <property type="match status" value="1"/>
</dbReference>
<dbReference type="GO" id="GO:0043565">
    <property type="term" value="F:sequence-specific DNA binding"/>
    <property type="evidence" value="ECO:0007669"/>
    <property type="project" value="InterPro"/>
</dbReference>
<sequence length="399" mass="46157">MNLDFFMEYLSYQLHTIVRKYKQNHAFGKKFCARFDFSDPFSDGELLSFFPCRTAKESSPEAPVLLSINDQMVYALVPLEDCSLVLGPVRFSQYIYLKNVHTVSPLDEAWKETVPLCEWNTFTTQVLLAFNLFHARTLKEQELLSLNCINPSAEENLHEYFSRLVFENRESGRHHNPYDQENREFSSIEQGDLVQLKRSLEEDYPGEIGTLAKTPLRQAKNRGIVVVTLASRAAIRGGVAAELAYSLSDSYIQKIEECRDIPSVFHLFYQSEFEYAQMVKDNNAQKEGTLEIDKNPHIRKCKDYIFSHLHDKIQVQDIADTLGLNANYLSELFHSCEKISLTRFIRREKMNLVKNLLVYSPYSYSEIATYLGFASQSHLGAQFKKDTGMTMRQYRNLYG</sequence>
<evidence type="ECO:0000313" key="6">
    <source>
        <dbReference type="Proteomes" id="UP000823886"/>
    </source>
</evidence>
<evidence type="ECO:0000256" key="1">
    <source>
        <dbReference type="ARBA" id="ARBA00023015"/>
    </source>
</evidence>
<dbReference type="SUPFAM" id="SSF46689">
    <property type="entry name" value="Homeodomain-like"/>
    <property type="match status" value="2"/>
</dbReference>
<dbReference type="Proteomes" id="UP000823886">
    <property type="component" value="Unassembled WGS sequence"/>
</dbReference>
<gene>
    <name evidence="5" type="ORF">H9753_10880</name>
</gene>
<feature type="non-terminal residue" evidence="5">
    <location>
        <position position="399"/>
    </location>
</feature>
<dbReference type="InterPro" id="IPR009057">
    <property type="entry name" value="Homeodomain-like_sf"/>
</dbReference>